<evidence type="ECO:0000256" key="1">
    <source>
        <dbReference type="ARBA" id="ARBA00004141"/>
    </source>
</evidence>
<dbReference type="InterPro" id="IPR050186">
    <property type="entry name" value="TPT_transporter"/>
</dbReference>
<proteinExistence type="predicted"/>
<dbReference type="GO" id="GO:0016020">
    <property type="term" value="C:membrane"/>
    <property type="evidence" value="ECO:0007669"/>
    <property type="project" value="UniProtKB-SubCell"/>
</dbReference>
<dbReference type="EMBL" id="JABMIG020000092">
    <property type="protein sequence ID" value="KAL3793328.1"/>
    <property type="molecule type" value="Genomic_DNA"/>
</dbReference>
<evidence type="ECO:0000259" key="6">
    <source>
        <dbReference type="Pfam" id="PF03151"/>
    </source>
</evidence>
<sequence length="324" mass="33998">MSGKAAPPSNLKLIGLVVAWYAGNTLYNVYNKKATNMIHAHWFVAAAQLLVGMIWSIVTWTTGMRKAPNLTASDIAACIPIGLFACVAHAGSVLAMGVGAVSFAQIVKACEPVFAAIVGLLLPPIDVKPMLAYAMLIPIVGGVGLACIKEGKGVDINMEAFMWASFANVAAALKGKLGGSVTHNLKGDKSKNMDSANVYAVMNIISFLFTVPMVVVAEMSTLGEEWEKAVSANGAQAVIMNIALSGFFFYIYNEFAFAFTSSVGAVTSSVLNTAKRVIIIVVSSIVFIEPMERNTVIGSAVAIGGTFAYSLAASKKSAPKKKTA</sequence>
<feature type="transmembrane region" description="Helical" evidence="5">
    <location>
        <begin position="12"/>
        <end position="30"/>
    </location>
</feature>
<dbReference type="AlphaFoldDB" id="A0ABD3PYX1"/>
<evidence type="ECO:0000256" key="5">
    <source>
        <dbReference type="SAM" id="Phobius"/>
    </source>
</evidence>
<keyword evidence="8" id="KW-1185">Reference proteome</keyword>
<feature type="transmembrane region" description="Helical" evidence="5">
    <location>
        <begin position="235"/>
        <end position="252"/>
    </location>
</feature>
<feature type="transmembrane region" description="Helical" evidence="5">
    <location>
        <begin position="75"/>
        <end position="98"/>
    </location>
</feature>
<evidence type="ECO:0000256" key="4">
    <source>
        <dbReference type="ARBA" id="ARBA00023136"/>
    </source>
</evidence>
<evidence type="ECO:0000256" key="3">
    <source>
        <dbReference type="ARBA" id="ARBA00022989"/>
    </source>
</evidence>
<comment type="subcellular location">
    <subcellularLocation>
        <location evidence="1">Membrane</location>
        <topology evidence="1">Multi-pass membrane protein</topology>
    </subcellularLocation>
</comment>
<evidence type="ECO:0000256" key="2">
    <source>
        <dbReference type="ARBA" id="ARBA00022692"/>
    </source>
</evidence>
<keyword evidence="3 5" id="KW-1133">Transmembrane helix</keyword>
<dbReference type="PANTHER" id="PTHR11132">
    <property type="entry name" value="SOLUTE CARRIER FAMILY 35"/>
    <property type="match status" value="1"/>
</dbReference>
<accession>A0ABD3PYX1</accession>
<name>A0ABD3PYX1_9STRA</name>
<dbReference type="Pfam" id="PF03151">
    <property type="entry name" value="TPT"/>
    <property type="match status" value="1"/>
</dbReference>
<organism evidence="7 8">
    <name type="scientific">Cyclotella cryptica</name>
    <dbReference type="NCBI Taxonomy" id="29204"/>
    <lineage>
        <taxon>Eukaryota</taxon>
        <taxon>Sar</taxon>
        <taxon>Stramenopiles</taxon>
        <taxon>Ochrophyta</taxon>
        <taxon>Bacillariophyta</taxon>
        <taxon>Coscinodiscophyceae</taxon>
        <taxon>Thalassiosirophycidae</taxon>
        <taxon>Stephanodiscales</taxon>
        <taxon>Stephanodiscaceae</taxon>
        <taxon>Cyclotella</taxon>
    </lineage>
</organism>
<keyword evidence="2 5" id="KW-0812">Transmembrane</keyword>
<dbReference type="InterPro" id="IPR004853">
    <property type="entry name" value="Sugar_P_trans_dom"/>
</dbReference>
<feature type="transmembrane region" description="Helical" evidence="5">
    <location>
        <begin position="130"/>
        <end position="148"/>
    </location>
</feature>
<feature type="domain" description="Sugar phosphate transporter" evidence="6">
    <location>
        <begin position="12"/>
        <end position="310"/>
    </location>
</feature>
<feature type="transmembrane region" description="Helical" evidence="5">
    <location>
        <begin position="196"/>
        <end position="215"/>
    </location>
</feature>
<evidence type="ECO:0000313" key="7">
    <source>
        <dbReference type="EMBL" id="KAL3793328.1"/>
    </source>
</evidence>
<feature type="transmembrane region" description="Helical" evidence="5">
    <location>
        <begin position="264"/>
        <end position="288"/>
    </location>
</feature>
<gene>
    <name evidence="7" type="ORF">HJC23_003838</name>
</gene>
<dbReference type="Proteomes" id="UP001516023">
    <property type="component" value="Unassembled WGS sequence"/>
</dbReference>
<keyword evidence="4 5" id="KW-0472">Membrane</keyword>
<evidence type="ECO:0000313" key="8">
    <source>
        <dbReference type="Proteomes" id="UP001516023"/>
    </source>
</evidence>
<reference evidence="7 8" key="1">
    <citation type="journal article" date="2020" name="G3 (Bethesda)">
        <title>Improved Reference Genome for Cyclotella cryptica CCMP332, a Model for Cell Wall Morphogenesis, Salinity Adaptation, and Lipid Production in Diatoms (Bacillariophyta).</title>
        <authorList>
            <person name="Roberts W.R."/>
            <person name="Downey K.M."/>
            <person name="Ruck E.C."/>
            <person name="Traller J.C."/>
            <person name="Alverson A.J."/>
        </authorList>
    </citation>
    <scope>NUCLEOTIDE SEQUENCE [LARGE SCALE GENOMIC DNA]</scope>
    <source>
        <strain evidence="7 8">CCMP332</strain>
    </source>
</reference>
<feature type="transmembrane region" description="Helical" evidence="5">
    <location>
        <begin position="42"/>
        <end position="63"/>
    </location>
</feature>
<feature type="transmembrane region" description="Helical" evidence="5">
    <location>
        <begin position="294"/>
        <end position="312"/>
    </location>
</feature>
<comment type="caution">
    <text evidence="7">The sequence shown here is derived from an EMBL/GenBank/DDBJ whole genome shotgun (WGS) entry which is preliminary data.</text>
</comment>
<protein>
    <recommendedName>
        <fullName evidence="6">Sugar phosphate transporter domain-containing protein</fullName>
    </recommendedName>
</protein>